<dbReference type="InterPro" id="IPR036409">
    <property type="entry name" value="Aldolase_II/adducin_N_sf"/>
</dbReference>
<feature type="domain" description="Class II aldolase/adducin N-terminal" evidence="1">
    <location>
        <begin position="21"/>
        <end position="199"/>
    </location>
</feature>
<evidence type="ECO:0000313" key="2">
    <source>
        <dbReference type="EMBL" id="GHD63962.1"/>
    </source>
</evidence>
<dbReference type="SMART" id="SM01007">
    <property type="entry name" value="Aldolase_II"/>
    <property type="match status" value="1"/>
</dbReference>
<protein>
    <submittedName>
        <fullName evidence="2">Ribulose-5-phosphate 4-epimerase</fullName>
    </submittedName>
</protein>
<evidence type="ECO:0000259" key="1">
    <source>
        <dbReference type="SMART" id="SM01007"/>
    </source>
</evidence>
<dbReference type="EMBL" id="BMYO01000005">
    <property type="protein sequence ID" value="GHD63962.1"/>
    <property type="molecule type" value="Genomic_DNA"/>
</dbReference>
<organism evidence="2 3">
    <name type="scientific">Jeongeupia chitinilytica</name>
    <dbReference type="NCBI Taxonomy" id="1041641"/>
    <lineage>
        <taxon>Bacteria</taxon>
        <taxon>Pseudomonadati</taxon>
        <taxon>Pseudomonadota</taxon>
        <taxon>Betaproteobacteria</taxon>
        <taxon>Neisseriales</taxon>
        <taxon>Chitinibacteraceae</taxon>
        <taxon>Jeongeupia</taxon>
    </lineage>
</organism>
<dbReference type="SUPFAM" id="SSF53639">
    <property type="entry name" value="AraD/HMP-PK domain-like"/>
    <property type="match status" value="1"/>
</dbReference>
<dbReference type="Gene3D" id="3.40.225.10">
    <property type="entry name" value="Class II aldolase/adducin N-terminal domain"/>
    <property type="match status" value="1"/>
</dbReference>
<dbReference type="InterPro" id="IPR001303">
    <property type="entry name" value="Aldolase_II/adducin_N"/>
</dbReference>
<name>A0ABQ3H2I2_9NEIS</name>
<dbReference type="Proteomes" id="UP000604737">
    <property type="component" value="Unassembled WGS sequence"/>
</dbReference>
<proteinExistence type="predicted"/>
<dbReference type="RefSeq" id="WP_189460788.1">
    <property type="nucleotide sequence ID" value="NZ_BMYO01000005.1"/>
</dbReference>
<accession>A0ABQ3H2I2</accession>
<evidence type="ECO:0000313" key="3">
    <source>
        <dbReference type="Proteomes" id="UP000604737"/>
    </source>
</evidence>
<reference evidence="3" key="1">
    <citation type="journal article" date="2019" name="Int. J. Syst. Evol. Microbiol.">
        <title>The Global Catalogue of Microorganisms (GCM) 10K type strain sequencing project: providing services to taxonomists for standard genome sequencing and annotation.</title>
        <authorList>
            <consortium name="The Broad Institute Genomics Platform"/>
            <consortium name="The Broad Institute Genome Sequencing Center for Infectious Disease"/>
            <person name="Wu L."/>
            <person name="Ma J."/>
        </authorList>
    </citation>
    <scope>NUCLEOTIDE SEQUENCE [LARGE SCALE GENOMIC DNA]</scope>
    <source>
        <strain evidence="3">KCTC 23701</strain>
    </source>
</reference>
<keyword evidence="3" id="KW-1185">Reference proteome</keyword>
<sequence length="230" mass="24823">MSDKHTNPQIELADFIAQAQRDFAQASRVLRETRTLSATNTFQAITRVPGQDALVVQSASGPWDDDAAEPAVIRFDGTPLSGNGRQGAGGARYSAVFAQRPEIGTVIHVHTPYLGGWASAHRVLPIRYAPAQRVTLAREIPVYIDRRPSEASFILDRIAENPHTPAILEANGGATFWGTDILAVSKYILLLEEAAYFQGLAEQLGGGKEFGPGVLEQQWRMGGLYPAAAG</sequence>
<gene>
    <name evidence="2" type="ORF">GCM10007350_22440</name>
</gene>
<dbReference type="Pfam" id="PF00596">
    <property type="entry name" value="Aldolase_II"/>
    <property type="match status" value="1"/>
</dbReference>
<comment type="caution">
    <text evidence="2">The sequence shown here is derived from an EMBL/GenBank/DDBJ whole genome shotgun (WGS) entry which is preliminary data.</text>
</comment>